<evidence type="ECO:0000259" key="8">
    <source>
        <dbReference type="Pfam" id="PF12704"/>
    </source>
</evidence>
<protein>
    <submittedName>
        <fullName evidence="9">ABC transporter permease</fullName>
    </submittedName>
</protein>
<keyword evidence="5 6" id="KW-0472">Membrane</keyword>
<evidence type="ECO:0000256" key="3">
    <source>
        <dbReference type="ARBA" id="ARBA00022692"/>
    </source>
</evidence>
<feature type="transmembrane region" description="Helical" evidence="6">
    <location>
        <begin position="365"/>
        <end position="391"/>
    </location>
</feature>
<feature type="transmembrane region" description="Helical" evidence="6">
    <location>
        <begin position="21"/>
        <end position="41"/>
    </location>
</feature>
<feature type="transmembrane region" description="Helical" evidence="6">
    <location>
        <begin position="320"/>
        <end position="345"/>
    </location>
</feature>
<feature type="domain" description="MacB-like periplasmic core" evidence="8">
    <location>
        <begin position="20"/>
        <end position="235"/>
    </location>
</feature>
<sequence length="793" mass="89129">MLRNYLKIAFRTLWKNRLFTAINVLGLSVGLACVVVLILFAQKCLTWDQFHTNIDRIYYVQTAANGQAYNQTVYPILDQMLKDYPEIEAGTHIQTWSNPWISYGGKNLQERTIYVEPAFFKVFSFGLKYGDRTTALRDKHSIVLSEKVAENLFGKANPVGKTVTLSDTAQYTVTGVLDNIPANSSQQFEVVLSTATLLDIPNFKENADWYNTFASVFLLLKKDTDKARLEAKLPQLVKAHFTSEGQNRTVLLNGYRDFVHDNNPSFSGLIYGAITIAVFLLLIISINLVNLNMASALPRAKEVAMRQVVGATRRLVLGQFWIESGLLVATSMVLSILFAIYYLIPGFNQLRDGRMQLDISWASDYPTILTVLGIAVLVAAVAGTYPALYLLRLNTTDAVKGKISADPQQGRLRQNGLIVVQFALAVIFIIGTIGMRHQIQYMKQADLGYDKQNVLVFKTDLAYKDEQSAISQGQAILNDLRQDASVEAFTSSEVTPVRYWNNFNTYYPEGNQAQQVKFRHVSGAVNYFETYRIPLLEGRSFSDATPADSAMNAVVINEAAMKALGWTTAVGKKLRQQNNDDVYTVIGVTKDFHYQNLKEHIEPLLHWYGGRQSLSSFLSVRLTDEAKAPALIQKLEGQFKRIPARRELSYFYFSDEVAKAYRPIDDIWRMIGFVTMVAILTACAGIFGLISLVTKRRTKEIGVRKVLGASVLNITTLLTKDFLRLVLLAFLIGSPIAWWIGEKMLNYFAYRTETQWWFFAIGGLLALGIALLTVSFQTIRAALMNPVKSLRTE</sequence>
<keyword evidence="3 6" id="KW-0812">Transmembrane</keyword>
<dbReference type="PROSITE" id="PS51257">
    <property type="entry name" value="PROKAR_LIPOPROTEIN"/>
    <property type="match status" value="1"/>
</dbReference>
<accession>A0ABP8N8P2</accession>
<keyword evidence="10" id="KW-1185">Reference proteome</keyword>
<feature type="transmembrane region" description="Helical" evidence="6">
    <location>
        <begin position="269"/>
        <end position="291"/>
    </location>
</feature>
<feature type="domain" description="ABC3 transporter permease C-terminal" evidence="7">
    <location>
        <begin position="673"/>
        <end position="786"/>
    </location>
</feature>
<dbReference type="PANTHER" id="PTHR30572:SF18">
    <property type="entry name" value="ABC-TYPE MACROLIDE FAMILY EXPORT SYSTEM PERMEASE COMPONENT 2"/>
    <property type="match status" value="1"/>
</dbReference>
<feature type="domain" description="ABC3 transporter permease C-terminal" evidence="7">
    <location>
        <begin position="275"/>
        <end position="394"/>
    </location>
</feature>
<feature type="domain" description="MacB-like periplasmic core" evidence="8">
    <location>
        <begin position="423"/>
        <end position="636"/>
    </location>
</feature>
<dbReference type="InterPro" id="IPR050250">
    <property type="entry name" value="Macrolide_Exporter_MacB"/>
</dbReference>
<dbReference type="Pfam" id="PF02687">
    <property type="entry name" value="FtsX"/>
    <property type="match status" value="2"/>
</dbReference>
<evidence type="ECO:0000256" key="1">
    <source>
        <dbReference type="ARBA" id="ARBA00004651"/>
    </source>
</evidence>
<dbReference type="Proteomes" id="UP001501175">
    <property type="component" value="Unassembled WGS sequence"/>
</dbReference>
<evidence type="ECO:0000256" key="6">
    <source>
        <dbReference type="SAM" id="Phobius"/>
    </source>
</evidence>
<dbReference type="Pfam" id="PF12704">
    <property type="entry name" value="MacB_PCD"/>
    <property type="match status" value="2"/>
</dbReference>
<keyword evidence="2" id="KW-1003">Cell membrane</keyword>
<organism evidence="9 10">
    <name type="scientific">Nibrella saemangeumensis</name>
    <dbReference type="NCBI Taxonomy" id="1084526"/>
    <lineage>
        <taxon>Bacteria</taxon>
        <taxon>Pseudomonadati</taxon>
        <taxon>Bacteroidota</taxon>
        <taxon>Cytophagia</taxon>
        <taxon>Cytophagales</taxon>
        <taxon>Spirosomataceae</taxon>
        <taxon>Nibrella</taxon>
    </lineage>
</organism>
<feature type="transmembrane region" description="Helical" evidence="6">
    <location>
        <begin position="667"/>
        <end position="694"/>
    </location>
</feature>
<dbReference type="InterPro" id="IPR003838">
    <property type="entry name" value="ABC3_permease_C"/>
</dbReference>
<evidence type="ECO:0000313" key="9">
    <source>
        <dbReference type="EMBL" id="GAA4461760.1"/>
    </source>
</evidence>
<reference evidence="10" key="1">
    <citation type="journal article" date="2019" name="Int. J. Syst. Evol. Microbiol.">
        <title>The Global Catalogue of Microorganisms (GCM) 10K type strain sequencing project: providing services to taxonomists for standard genome sequencing and annotation.</title>
        <authorList>
            <consortium name="The Broad Institute Genomics Platform"/>
            <consortium name="The Broad Institute Genome Sequencing Center for Infectious Disease"/>
            <person name="Wu L."/>
            <person name="Ma J."/>
        </authorList>
    </citation>
    <scope>NUCLEOTIDE SEQUENCE [LARGE SCALE GENOMIC DNA]</scope>
    <source>
        <strain evidence="10">JCM 17927</strain>
    </source>
</reference>
<evidence type="ECO:0000256" key="2">
    <source>
        <dbReference type="ARBA" id="ARBA00022475"/>
    </source>
</evidence>
<proteinExistence type="predicted"/>
<evidence type="ECO:0000259" key="7">
    <source>
        <dbReference type="Pfam" id="PF02687"/>
    </source>
</evidence>
<dbReference type="PANTHER" id="PTHR30572">
    <property type="entry name" value="MEMBRANE COMPONENT OF TRANSPORTER-RELATED"/>
    <property type="match status" value="1"/>
</dbReference>
<evidence type="ECO:0000313" key="10">
    <source>
        <dbReference type="Proteomes" id="UP001501175"/>
    </source>
</evidence>
<comment type="caution">
    <text evidence="9">The sequence shown here is derived from an EMBL/GenBank/DDBJ whole genome shotgun (WGS) entry which is preliminary data.</text>
</comment>
<feature type="transmembrane region" description="Helical" evidence="6">
    <location>
        <begin position="756"/>
        <end position="776"/>
    </location>
</feature>
<gene>
    <name evidence="9" type="ORF">GCM10023189_37620</name>
</gene>
<name>A0ABP8N8P2_9BACT</name>
<dbReference type="InterPro" id="IPR025857">
    <property type="entry name" value="MacB_PCD"/>
</dbReference>
<evidence type="ECO:0000256" key="4">
    <source>
        <dbReference type="ARBA" id="ARBA00022989"/>
    </source>
</evidence>
<keyword evidence="4 6" id="KW-1133">Transmembrane helix</keyword>
<feature type="transmembrane region" description="Helical" evidence="6">
    <location>
        <begin position="722"/>
        <end position="741"/>
    </location>
</feature>
<comment type="subcellular location">
    <subcellularLocation>
        <location evidence="1">Cell membrane</location>
        <topology evidence="1">Multi-pass membrane protein</topology>
    </subcellularLocation>
</comment>
<evidence type="ECO:0000256" key="5">
    <source>
        <dbReference type="ARBA" id="ARBA00023136"/>
    </source>
</evidence>
<dbReference type="RefSeq" id="WP_345245862.1">
    <property type="nucleotide sequence ID" value="NZ_BAABHD010000065.1"/>
</dbReference>
<feature type="transmembrane region" description="Helical" evidence="6">
    <location>
        <begin position="412"/>
        <end position="435"/>
    </location>
</feature>
<dbReference type="EMBL" id="BAABHD010000065">
    <property type="protein sequence ID" value="GAA4461760.1"/>
    <property type="molecule type" value="Genomic_DNA"/>
</dbReference>